<evidence type="ECO:0000313" key="2">
    <source>
        <dbReference type="EMBL" id="KAH3773686.1"/>
    </source>
</evidence>
<dbReference type="EMBL" id="JAIWYP010000009">
    <property type="protein sequence ID" value="KAH3773686.1"/>
    <property type="molecule type" value="Genomic_DNA"/>
</dbReference>
<gene>
    <name evidence="2" type="ORF">DPMN_175054</name>
</gene>
<reference evidence="2" key="2">
    <citation type="submission" date="2020-11" db="EMBL/GenBank/DDBJ databases">
        <authorList>
            <person name="McCartney M.A."/>
            <person name="Auch B."/>
            <person name="Kono T."/>
            <person name="Mallez S."/>
            <person name="Becker A."/>
            <person name="Gohl D.M."/>
            <person name="Silverstein K.A.T."/>
            <person name="Koren S."/>
            <person name="Bechman K.B."/>
            <person name="Herman A."/>
            <person name="Abrahante J.E."/>
            <person name="Garbe J."/>
        </authorList>
    </citation>
    <scope>NUCLEOTIDE SEQUENCE</scope>
    <source>
        <strain evidence="2">Duluth1</strain>
        <tissue evidence="2">Whole animal</tissue>
    </source>
</reference>
<dbReference type="AlphaFoldDB" id="A0A9D4E5R5"/>
<reference evidence="2" key="1">
    <citation type="journal article" date="2019" name="bioRxiv">
        <title>The Genome of the Zebra Mussel, Dreissena polymorpha: A Resource for Invasive Species Research.</title>
        <authorList>
            <person name="McCartney M.A."/>
            <person name="Auch B."/>
            <person name="Kono T."/>
            <person name="Mallez S."/>
            <person name="Zhang Y."/>
            <person name="Obille A."/>
            <person name="Becker A."/>
            <person name="Abrahante J.E."/>
            <person name="Garbe J."/>
            <person name="Badalamenti J.P."/>
            <person name="Herman A."/>
            <person name="Mangelson H."/>
            <person name="Liachko I."/>
            <person name="Sullivan S."/>
            <person name="Sone E.D."/>
            <person name="Koren S."/>
            <person name="Silverstein K.A.T."/>
            <person name="Beckman K.B."/>
            <person name="Gohl D.M."/>
        </authorList>
    </citation>
    <scope>NUCLEOTIDE SEQUENCE</scope>
    <source>
        <strain evidence="2">Duluth1</strain>
        <tissue evidence="2">Whole animal</tissue>
    </source>
</reference>
<name>A0A9D4E5R5_DREPO</name>
<proteinExistence type="predicted"/>
<sequence>MLPTSFHCEKGESRRFARDTPRDSHHGIAETSPKFSCRSESPIEAKITGRVVYNVTSRVYTSVPKHVLRRTRAININVASRVFKLNVEDGLHMTDDRLQEITKAHHETAVIR</sequence>
<comment type="caution">
    <text evidence="2">The sequence shown here is derived from an EMBL/GenBank/DDBJ whole genome shotgun (WGS) entry which is preliminary data.</text>
</comment>
<evidence type="ECO:0000256" key="1">
    <source>
        <dbReference type="SAM" id="MobiDB-lite"/>
    </source>
</evidence>
<accession>A0A9D4E5R5</accession>
<protein>
    <submittedName>
        <fullName evidence="2">Uncharacterized protein</fullName>
    </submittedName>
</protein>
<feature type="region of interest" description="Disordered" evidence="1">
    <location>
        <begin position="10"/>
        <end position="39"/>
    </location>
</feature>
<keyword evidence="3" id="KW-1185">Reference proteome</keyword>
<evidence type="ECO:0000313" key="3">
    <source>
        <dbReference type="Proteomes" id="UP000828390"/>
    </source>
</evidence>
<dbReference type="Proteomes" id="UP000828390">
    <property type="component" value="Unassembled WGS sequence"/>
</dbReference>
<feature type="compositionally biased region" description="Basic and acidic residues" evidence="1">
    <location>
        <begin position="10"/>
        <end position="28"/>
    </location>
</feature>
<organism evidence="2 3">
    <name type="scientific">Dreissena polymorpha</name>
    <name type="common">Zebra mussel</name>
    <name type="synonym">Mytilus polymorpha</name>
    <dbReference type="NCBI Taxonomy" id="45954"/>
    <lineage>
        <taxon>Eukaryota</taxon>
        <taxon>Metazoa</taxon>
        <taxon>Spiralia</taxon>
        <taxon>Lophotrochozoa</taxon>
        <taxon>Mollusca</taxon>
        <taxon>Bivalvia</taxon>
        <taxon>Autobranchia</taxon>
        <taxon>Heteroconchia</taxon>
        <taxon>Euheterodonta</taxon>
        <taxon>Imparidentia</taxon>
        <taxon>Neoheterodontei</taxon>
        <taxon>Myida</taxon>
        <taxon>Dreissenoidea</taxon>
        <taxon>Dreissenidae</taxon>
        <taxon>Dreissena</taxon>
    </lineage>
</organism>